<evidence type="ECO:0000313" key="2">
    <source>
        <dbReference type="EMBL" id="MBK1875231.1"/>
    </source>
</evidence>
<keyword evidence="3" id="KW-1185">Reference proteome</keyword>
<evidence type="ECO:0000256" key="1">
    <source>
        <dbReference type="SAM" id="SignalP"/>
    </source>
</evidence>
<dbReference type="SUPFAM" id="SSF51445">
    <property type="entry name" value="(Trans)glycosidases"/>
    <property type="match status" value="1"/>
</dbReference>
<feature type="chain" id="PRO_5037543620" description="Agarase" evidence="1">
    <location>
        <begin position="22"/>
        <end position="460"/>
    </location>
</feature>
<name>A0A934RRX1_9BACT</name>
<keyword evidence="1" id="KW-0732">Signal</keyword>
<protein>
    <recommendedName>
        <fullName evidence="4">Agarase</fullName>
    </recommendedName>
</protein>
<evidence type="ECO:0008006" key="4">
    <source>
        <dbReference type="Google" id="ProtNLM"/>
    </source>
</evidence>
<dbReference type="RefSeq" id="WP_200353449.1">
    <property type="nucleotide sequence ID" value="NZ_JAENIL010000001.1"/>
</dbReference>
<organism evidence="2 3">
    <name type="scientific">Pelagicoccus mobilis</name>
    <dbReference type="NCBI Taxonomy" id="415221"/>
    <lineage>
        <taxon>Bacteria</taxon>
        <taxon>Pseudomonadati</taxon>
        <taxon>Verrucomicrobiota</taxon>
        <taxon>Opitutia</taxon>
        <taxon>Puniceicoccales</taxon>
        <taxon>Pelagicoccaceae</taxon>
        <taxon>Pelagicoccus</taxon>
    </lineage>
</organism>
<dbReference type="InterPro" id="IPR017853">
    <property type="entry name" value="GH"/>
</dbReference>
<sequence>MRRLTTLLTLILLSISPSTLLRSSSPPELDQYGGLKSKHFDIESNGFFRTHYQDGQWWLVTPDNNAFLSFGLNHFHSNLWVQDYNKTHWENKFGGTAWSPNWKESFHDHARQLVTDCGANTMGYHNEEAILLSRKPLLPYFKQYIPVKISMHMKKKDYVDVFAPSFKEMCNAAAQEQVAPYVNDKMIIGFAMADIPVLTEGWAKAVQRQKIPTWAMVLRNLPAKAPGKQAYMKVIKDRYSSINDFNQTYATEFPSWAALEKAENWRDFTDFSNETEIADNNSFNELCMRKYYETASTAFRAVNKNHLFLGDKLNANMRVMPELDLTIDVAKDYVDVILFQFYGDGAYQDRIQNRIAEVAQKPIINGDGGFGAFGDPKMPNPQTPKAKDQTQRAEWFYKYAKTSFAHPNFVGYHVCGVIDSWKTAPHGTQKPGIIDPLGERHDAVIDMFSKIADDLYSFRD</sequence>
<dbReference type="Proteomes" id="UP000617628">
    <property type="component" value="Unassembled WGS sequence"/>
</dbReference>
<dbReference type="Gene3D" id="3.20.20.80">
    <property type="entry name" value="Glycosidases"/>
    <property type="match status" value="1"/>
</dbReference>
<reference evidence="2" key="1">
    <citation type="submission" date="2021-01" db="EMBL/GenBank/DDBJ databases">
        <title>Modified the classification status of verrucomicrobia.</title>
        <authorList>
            <person name="Feng X."/>
        </authorList>
    </citation>
    <scope>NUCLEOTIDE SEQUENCE</scope>
    <source>
        <strain evidence="2">KCTC 13126</strain>
    </source>
</reference>
<accession>A0A934RRX1</accession>
<feature type="signal peptide" evidence="1">
    <location>
        <begin position="1"/>
        <end position="21"/>
    </location>
</feature>
<proteinExistence type="predicted"/>
<comment type="caution">
    <text evidence="2">The sequence shown here is derived from an EMBL/GenBank/DDBJ whole genome shotgun (WGS) entry which is preliminary data.</text>
</comment>
<gene>
    <name evidence="2" type="ORF">JIN87_00055</name>
</gene>
<evidence type="ECO:0000313" key="3">
    <source>
        <dbReference type="Proteomes" id="UP000617628"/>
    </source>
</evidence>
<dbReference type="EMBL" id="JAENIL010000001">
    <property type="protein sequence ID" value="MBK1875231.1"/>
    <property type="molecule type" value="Genomic_DNA"/>
</dbReference>
<dbReference type="AlphaFoldDB" id="A0A934RRX1"/>